<feature type="transmembrane region" description="Helical" evidence="1">
    <location>
        <begin position="136"/>
        <end position="155"/>
    </location>
</feature>
<evidence type="ECO:0000313" key="3">
    <source>
        <dbReference type="Proteomes" id="UP000321685"/>
    </source>
</evidence>
<dbReference type="OrthoDB" id="3574334at2"/>
<dbReference type="AlphaFoldDB" id="A0A511DMW3"/>
<organism evidence="2 3">
    <name type="scientific">Pseudonocardia sulfidoxydans NBRC 16205</name>
    <dbReference type="NCBI Taxonomy" id="1223511"/>
    <lineage>
        <taxon>Bacteria</taxon>
        <taxon>Bacillati</taxon>
        <taxon>Actinomycetota</taxon>
        <taxon>Actinomycetes</taxon>
        <taxon>Pseudonocardiales</taxon>
        <taxon>Pseudonocardiaceae</taxon>
        <taxon>Pseudonocardia</taxon>
    </lineage>
</organism>
<keyword evidence="1" id="KW-0472">Membrane</keyword>
<dbReference type="Proteomes" id="UP000321685">
    <property type="component" value="Unassembled WGS sequence"/>
</dbReference>
<dbReference type="RefSeq" id="WP_147113629.1">
    <property type="nucleotide sequence ID" value="NZ_BJVJ01000077.1"/>
</dbReference>
<dbReference type="EMBL" id="BJVJ01000077">
    <property type="protein sequence ID" value="GEL26155.1"/>
    <property type="molecule type" value="Genomic_DNA"/>
</dbReference>
<evidence type="ECO:0000313" key="2">
    <source>
        <dbReference type="EMBL" id="GEL26155.1"/>
    </source>
</evidence>
<reference evidence="2 3" key="1">
    <citation type="submission" date="2019-07" db="EMBL/GenBank/DDBJ databases">
        <title>Whole genome shotgun sequence of Pseudonocardia sulfidoxydans NBRC 16205.</title>
        <authorList>
            <person name="Hosoyama A."/>
            <person name="Uohara A."/>
            <person name="Ohji S."/>
            <person name="Ichikawa N."/>
        </authorList>
    </citation>
    <scope>NUCLEOTIDE SEQUENCE [LARGE SCALE GENOMIC DNA]</scope>
    <source>
        <strain evidence="2 3">NBRC 16205</strain>
    </source>
</reference>
<sequence>MPPVILVFTVTGAALFVISCFFLGWGAKADDSGSNPLKTVGWIAMVAGIVDLLSALYIVTRSGLPAAAGTSAADAATASNGALLLGGLVGFYGLFFTSVGAAAYFGLDLRPVANLAIPVGLVPLAFWQFFDGSVLLHSILIVWLIAFWSVAATVYGKLPAKVLGGILMITAIWTFFLPVVLLVTRGELF</sequence>
<accession>A0A511DMW3</accession>
<feature type="transmembrane region" description="Helical" evidence="1">
    <location>
        <begin position="6"/>
        <end position="27"/>
    </location>
</feature>
<evidence type="ECO:0000256" key="1">
    <source>
        <dbReference type="SAM" id="Phobius"/>
    </source>
</evidence>
<feature type="transmembrane region" description="Helical" evidence="1">
    <location>
        <begin position="80"/>
        <end position="105"/>
    </location>
</feature>
<name>A0A511DMW3_9PSEU</name>
<proteinExistence type="predicted"/>
<gene>
    <name evidence="2" type="ORF">PSU4_51090</name>
</gene>
<feature type="transmembrane region" description="Helical" evidence="1">
    <location>
        <begin position="39"/>
        <end position="60"/>
    </location>
</feature>
<protein>
    <submittedName>
        <fullName evidence="2">Uncharacterized protein</fullName>
    </submittedName>
</protein>
<feature type="transmembrane region" description="Helical" evidence="1">
    <location>
        <begin position="112"/>
        <end position="130"/>
    </location>
</feature>
<keyword evidence="1" id="KW-1133">Transmembrane helix</keyword>
<comment type="caution">
    <text evidence="2">The sequence shown here is derived from an EMBL/GenBank/DDBJ whole genome shotgun (WGS) entry which is preliminary data.</text>
</comment>
<feature type="transmembrane region" description="Helical" evidence="1">
    <location>
        <begin position="162"/>
        <end position="183"/>
    </location>
</feature>
<keyword evidence="3" id="KW-1185">Reference proteome</keyword>
<keyword evidence="1" id="KW-0812">Transmembrane</keyword>